<gene>
    <name evidence="1" type="ORF">DWY88_16620</name>
</gene>
<accession>A0A412BQ74</accession>
<reference evidence="1 2" key="1">
    <citation type="submission" date="2018-08" db="EMBL/GenBank/DDBJ databases">
        <title>A genome reference for cultivated species of the human gut microbiota.</title>
        <authorList>
            <person name="Zou Y."/>
            <person name="Xue W."/>
            <person name="Luo G."/>
        </authorList>
    </citation>
    <scope>NUCLEOTIDE SEQUENCE [LARGE SCALE GENOMIC DNA]</scope>
    <source>
        <strain evidence="1 2">AF27-4BH</strain>
    </source>
</reference>
<feature type="non-terminal residue" evidence="1">
    <location>
        <position position="1"/>
    </location>
</feature>
<sequence>EIWQKRRITYHNQVWNRVTVNRVAHKSTRYYIDEFHLLLKEEQTAAYSVEIWKRFRKWGGKQSIILKILQRSIVYAVLIEAEGNN</sequence>
<organism evidence="1 2">
    <name type="scientific">Mediterraneibacter gnavus</name>
    <name type="common">Ruminococcus gnavus</name>
    <dbReference type="NCBI Taxonomy" id="33038"/>
    <lineage>
        <taxon>Bacteria</taxon>
        <taxon>Bacillati</taxon>
        <taxon>Bacillota</taxon>
        <taxon>Clostridia</taxon>
        <taxon>Lachnospirales</taxon>
        <taxon>Lachnospiraceae</taxon>
        <taxon>Mediterraneibacter</taxon>
    </lineage>
</organism>
<protein>
    <submittedName>
        <fullName evidence="1">Conjugal transfer protein TraE</fullName>
    </submittedName>
</protein>
<evidence type="ECO:0000313" key="2">
    <source>
        <dbReference type="Proteomes" id="UP000286137"/>
    </source>
</evidence>
<proteinExistence type="predicted"/>
<name>A0A412BQ74_MEDGN</name>
<evidence type="ECO:0000313" key="1">
    <source>
        <dbReference type="EMBL" id="RGQ59523.1"/>
    </source>
</evidence>
<comment type="caution">
    <text evidence="1">The sequence shown here is derived from an EMBL/GenBank/DDBJ whole genome shotgun (WGS) entry which is preliminary data.</text>
</comment>
<dbReference type="EMBL" id="QRTJ01000056">
    <property type="protein sequence ID" value="RGQ59523.1"/>
    <property type="molecule type" value="Genomic_DNA"/>
</dbReference>
<dbReference type="Proteomes" id="UP000286137">
    <property type="component" value="Unassembled WGS sequence"/>
</dbReference>
<dbReference type="AlphaFoldDB" id="A0A412BQ74"/>
<dbReference type="Gene3D" id="6.10.140.2170">
    <property type="match status" value="1"/>
</dbReference>